<sequence length="112" mass="12408">MMSGIELPSRAIREQVSSAINLVVQVERMLDGTRKITKVSEIVGMEGDTVTLQDIFIFNQEGIDENGKVRGRHQATGVTPSFLPKLKAHGENVSASLFKPSNFRSDMYRKGN</sequence>
<reference evidence="1" key="1">
    <citation type="submission" date="2019-08" db="EMBL/GenBank/DDBJ databases">
        <authorList>
            <person name="Kucharzyk K."/>
            <person name="Murdoch R.W."/>
            <person name="Higgins S."/>
            <person name="Loffler F."/>
        </authorList>
    </citation>
    <scope>NUCLEOTIDE SEQUENCE</scope>
</reference>
<evidence type="ECO:0008006" key="2">
    <source>
        <dbReference type="Google" id="ProtNLM"/>
    </source>
</evidence>
<gene>
    <name evidence="1" type="ORF">SDC9_89406</name>
</gene>
<accession>A0A644ZPQ2</accession>
<protein>
    <recommendedName>
        <fullName evidence="2">CpaF family protein</fullName>
    </recommendedName>
</protein>
<organism evidence="1">
    <name type="scientific">bioreactor metagenome</name>
    <dbReference type="NCBI Taxonomy" id="1076179"/>
    <lineage>
        <taxon>unclassified sequences</taxon>
        <taxon>metagenomes</taxon>
        <taxon>ecological metagenomes</taxon>
    </lineage>
</organism>
<dbReference type="AlphaFoldDB" id="A0A644ZPQ2"/>
<comment type="caution">
    <text evidence="1">The sequence shown here is derived from an EMBL/GenBank/DDBJ whole genome shotgun (WGS) entry which is preliminary data.</text>
</comment>
<evidence type="ECO:0000313" key="1">
    <source>
        <dbReference type="EMBL" id="MPM42736.1"/>
    </source>
</evidence>
<name>A0A644ZPQ2_9ZZZZ</name>
<proteinExistence type="predicted"/>
<dbReference type="EMBL" id="VSSQ01009840">
    <property type="protein sequence ID" value="MPM42736.1"/>
    <property type="molecule type" value="Genomic_DNA"/>
</dbReference>